<dbReference type="PANTHER" id="PTHR47189:SF1">
    <property type="entry name" value="MHC CLASS II TRANSACTIVATOR"/>
    <property type="match status" value="1"/>
</dbReference>
<dbReference type="Gene3D" id="3.40.50.300">
    <property type="entry name" value="P-loop containing nucleotide triphosphate hydrolases"/>
    <property type="match status" value="1"/>
</dbReference>
<evidence type="ECO:0000256" key="5">
    <source>
        <dbReference type="SAM" id="MobiDB-lite"/>
    </source>
</evidence>
<feature type="domain" description="NACHT" evidence="6">
    <location>
        <begin position="187"/>
        <end position="326"/>
    </location>
</feature>
<evidence type="ECO:0000256" key="1">
    <source>
        <dbReference type="ARBA" id="ARBA00022614"/>
    </source>
</evidence>
<dbReference type="GO" id="GO:0045348">
    <property type="term" value="P:positive regulation of MHC class II biosynthetic process"/>
    <property type="evidence" value="ECO:0007669"/>
    <property type="project" value="TreeGrafter"/>
</dbReference>
<keyword evidence="3" id="KW-0547">Nucleotide-binding</keyword>
<dbReference type="SUPFAM" id="SSF52540">
    <property type="entry name" value="P-loop containing nucleoside triphosphate hydrolases"/>
    <property type="match status" value="1"/>
</dbReference>
<evidence type="ECO:0000259" key="6">
    <source>
        <dbReference type="PROSITE" id="PS50837"/>
    </source>
</evidence>
<feature type="region of interest" description="Disordered" evidence="5">
    <location>
        <begin position="435"/>
        <end position="458"/>
    </location>
</feature>
<dbReference type="GO" id="GO:0005524">
    <property type="term" value="F:ATP binding"/>
    <property type="evidence" value="ECO:0007669"/>
    <property type="project" value="UniProtKB-KW"/>
</dbReference>
<dbReference type="Ensembl" id="ENSGACT00000048421.1">
    <property type="protein sequence ID" value="ENSGACP00000068804.1"/>
    <property type="gene ID" value="ENSGACG00000002886.2"/>
</dbReference>
<dbReference type="InterPro" id="IPR041267">
    <property type="entry name" value="NLRP_HD2"/>
</dbReference>
<dbReference type="Pfam" id="PF13516">
    <property type="entry name" value="LRR_6"/>
    <property type="match status" value="6"/>
</dbReference>
<evidence type="ECO:0000256" key="2">
    <source>
        <dbReference type="ARBA" id="ARBA00022737"/>
    </source>
</evidence>
<dbReference type="GO" id="GO:0045345">
    <property type="term" value="P:positive regulation of MHC class I biosynthetic process"/>
    <property type="evidence" value="ECO:0007669"/>
    <property type="project" value="TreeGrafter"/>
</dbReference>
<dbReference type="Pfam" id="PF05729">
    <property type="entry name" value="NACHT"/>
    <property type="match status" value="1"/>
</dbReference>
<dbReference type="SUPFAM" id="SSF52047">
    <property type="entry name" value="RNI-like"/>
    <property type="match status" value="3"/>
</dbReference>
<dbReference type="PROSITE" id="PS51450">
    <property type="entry name" value="LRR"/>
    <property type="match status" value="1"/>
</dbReference>
<organism evidence="7 8">
    <name type="scientific">Gasterosteus aculeatus aculeatus</name>
    <name type="common">three-spined stickleback</name>
    <dbReference type="NCBI Taxonomy" id="481459"/>
    <lineage>
        <taxon>Eukaryota</taxon>
        <taxon>Metazoa</taxon>
        <taxon>Chordata</taxon>
        <taxon>Craniata</taxon>
        <taxon>Vertebrata</taxon>
        <taxon>Euteleostomi</taxon>
        <taxon>Actinopterygii</taxon>
        <taxon>Neopterygii</taxon>
        <taxon>Teleostei</taxon>
        <taxon>Neoteleostei</taxon>
        <taxon>Acanthomorphata</taxon>
        <taxon>Eupercaria</taxon>
        <taxon>Perciformes</taxon>
        <taxon>Cottioidei</taxon>
        <taxon>Gasterosteales</taxon>
        <taxon>Gasterosteidae</taxon>
        <taxon>Gasterosteus</taxon>
    </lineage>
</organism>
<keyword evidence="8" id="KW-1185">Reference proteome</keyword>
<dbReference type="Gene3D" id="1.10.533.20">
    <property type="match status" value="1"/>
</dbReference>
<dbReference type="Pfam" id="PF17776">
    <property type="entry name" value="NLRC4_HD2"/>
    <property type="match status" value="1"/>
</dbReference>
<evidence type="ECO:0000313" key="8">
    <source>
        <dbReference type="Proteomes" id="UP000007635"/>
    </source>
</evidence>
<dbReference type="InterPro" id="IPR001611">
    <property type="entry name" value="Leu-rich_rpt"/>
</dbReference>
<protein>
    <submittedName>
        <fullName evidence="7">NLR family CARD domain containing 5</fullName>
    </submittedName>
</protein>
<dbReference type="PROSITE" id="PS50837">
    <property type="entry name" value="NACHT"/>
    <property type="match status" value="1"/>
</dbReference>
<keyword evidence="1" id="KW-0433">Leucine-rich repeat</keyword>
<keyword evidence="2" id="KW-0677">Repeat</keyword>
<keyword evidence="4" id="KW-0067">ATP-binding</keyword>
<reference evidence="7" key="2">
    <citation type="submission" date="2025-08" db="UniProtKB">
        <authorList>
            <consortium name="Ensembl"/>
        </authorList>
    </citation>
    <scope>IDENTIFICATION</scope>
</reference>
<evidence type="ECO:0000256" key="4">
    <source>
        <dbReference type="ARBA" id="ARBA00022840"/>
    </source>
</evidence>
<dbReference type="InterPro" id="IPR027417">
    <property type="entry name" value="P-loop_NTPase"/>
</dbReference>
<evidence type="ECO:0000313" key="7">
    <source>
        <dbReference type="Ensembl" id="ENSGACP00000068804.1"/>
    </source>
</evidence>
<reference evidence="7" key="3">
    <citation type="submission" date="2025-09" db="UniProtKB">
        <authorList>
            <consortium name="Ensembl"/>
        </authorList>
    </citation>
    <scope>IDENTIFICATION</scope>
</reference>
<dbReference type="SMART" id="SM00368">
    <property type="entry name" value="LRR_RI"/>
    <property type="match status" value="12"/>
</dbReference>
<dbReference type="GO" id="GO:0045944">
    <property type="term" value="P:positive regulation of transcription by RNA polymerase II"/>
    <property type="evidence" value="ECO:0007669"/>
    <property type="project" value="TreeGrafter"/>
</dbReference>
<name>A0AAQ4RYL5_GASAC</name>
<dbReference type="Proteomes" id="UP000007635">
    <property type="component" value="Chromosome XIX"/>
</dbReference>
<dbReference type="PANTHER" id="PTHR47189">
    <property type="entry name" value="MHC CLASS II TRANSACTIVATOR"/>
    <property type="match status" value="1"/>
</dbReference>
<dbReference type="Gene3D" id="3.80.10.10">
    <property type="entry name" value="Ribonuclease Inhibitor"/>
    <property type="match status" value="6"/>
</dbReference>
<reference evidence="7 8" key="1">
    <citation type="journal article" date="2021" name="G3 (Bethesda)">
        <title>Improved contiguity of the threespine stickleback genome using long-read sequencing.</title>
        <authorList>
            <person name="Nath S."/>
            <person name="Shaw D.E."/>
            <person name="White M.A."/>
        </authorList>
    </citation>
    <scope>NUCLEOTIDE SEQUENCE [LARGE SCALE GENOMIC DNA]</scope>
    <source>
        <strain evidence="7 8">Lake Benthic</strain>
    </source>
</reference>
<dbReference type="GeneTree" id="ENSGT00940000160652"/>
<dbReference type="InterPro" id="IPR007111">
    <property type="entry name" value="NACHT_NTPase"/>
</dbReference>
<evidence type="ECO:0000256" key="3">
    <source>
        <dbReference type="ARBA" id="ARBA00022741"/>
    </source>
</evidence>
<proteinExistence type="predicted"/>
<sequence length="1804" mass="199432">MMPSDAGCNINQASGNASSEAVTEHIKALLEYFRVANAADCRTFLQSMCVLCDNIPMHLESKLMSAAGYENSACEPSNQSVMAGKSPSPPLEQLIKRPRIDYWMQYIATVKHSLQRRWERVSEQLVTDVQLENVWVGLRTANRTRERPDQTPGPADKGARTPEPDWDYGSMDSRVTLENFLQGCAGKVTVLVGPAGSGKTLLMSCLGQQWAHGLGPIPSFCLFVLLEFHQLNVLSRPLSLSELLLRHYVPVKDSDHNHSIVDYLLSNPEQSCWVLDGYDKFHSKITKQDVQKELLDPEKPLPVADLISGLLNRQLLPGCTLMVTCRVRDVLDLEGISDKVGQLLGWDCQEIKEYVDNYFGKKGDSANRALGVKAAEVLVSSRHLLAMASLPALCNISCICLQYLLLESGDPGRTPIPKDRGSETRLQAGEIEEKELQIQGREEEEDSEVQREDQGGRNEGIMMDGTINRPQPPLTQVQIPSTLTQVYLTILSAFLCRDPDTRGNNDKLNTIKLPQSYFVFLCSILSHHRSELGELSQLAWNGLEESKILFMKEDISQDVLEFSIKKGLLSQVELRCEDGMLVNSYCFTHLTLQEFLAAVRIMTSDDVSDTQLKKRFSLRTRWMTKSDQRTVFTDSLHLFVCGLASPCCTPALVQLARTPGGTGGQIWVKKRQTLVLNLLTKLCQSNLTGPKILELCHCVQESQDHQLAKQVVGTRPTLELRNIRLLPNDIDALAFVVNSVGDNAIGLDFRACSMESECLDVLPMCQHIHYLSFCSRRYGDKFAEKLSSILPKFKSLRKLEFCGASLTSTGAASLASALPSCPEVTEINLSDNNLKDGGIKHIADIFTKQPRLVLVKLGRNNSSLEAVDFLIGKMSSFLNIQHIHADGTKELTVTISQNPDMNSLLNQKWSRPDMQKLANSLARCPSLSILKEKAVNKIILKIPFGHINFRHKLSDDDDGNTETVSSVSLCCCGLLPTHLERVWRSLGTCPDLTLLDLSSNCLGNKGLRKLLDILPRLSAIQEINASDNGIGKERVVMLAGALCSQNNLTETHISGEQVILKFCPDKRMNNSSLPPSDMTPLCKRLVQCHGYLELDLSHCALTDKAIKNLLTVLPKMTSLQRLNVSHSITSTNAALVLVRCLTVSQRVTSVELRPQAESFIEFDSVKAKETSCRLTHCSLKGDILERLLEILQQGPQLADLDLSSNQLEDEGVKTFVDCLQKLKITTYVNLSNNGLTQKGLLDVADTLRTCDNVCGVEISLNAEDRCVIWFTHDEDCERTLSVTDSGLERDHLVRLAEIISVSPSPTKLEFKNNFLQSDWIEDFVKLLNSSQRGFSVSIDERWIRSEEAVSLLCRCLYLSSSIHTIRVQHTTLHLSLVNSTELTSVSLMDCAVEGHHLASMKSVIQRCPSLTELDLSHNSLGIDGAEFLCSVLPSLPNLTSLSIGSKEASVAVVEKLSEALLQAAAIQCLNLSGHAVSDTAAKIMTKMLPRLRSLNLSHCGWSASGGLQLIQTLAECVRLETLCLDCLQLNEDGRMSLAQTLRKINSLRSLKLNKIATTMGPSQANGVLDLLAAMEGLTQMQDIELKGWRMADRGIEELTRLLPFWTELRKISLSKNLISDHMGEMLLEALNSCTHLEELHLPSNSLGNVTAAKMALVVPSLTNITVLDISENSIGYEGSVSLSKAIMCMKNLTKIYLTSVGTSELCPVAASLAHCPLLQDVGLGWNNCGDKVALELVRVMPLCQKLRRIDLESNAISVSGAEALVKALQPCPALQMIRLWRNNVSAIEAQTLSLKERRLNFSST</sequence>
<accession>A0AAQ4RYL5</accession>
<dbReference type="InterPro" id="IPR032675">
    <property type="entry name" value="LRR_dom_sf"/>
</dbReference>
<feature type="region of interest" description="Disordered" evidence="5">
    <location>
        <begin position="142"/>
        <end position="166"/>
    </location>
</feature>